<dbReference type="AlphaFoldDB" id="A0A150J616"/>
<evidence type="ECO:0000313" key="1">
    <source>
        <dbReference type="EMBL" id="KYC52656.1"/>
    </source>
</evidence>
<organism evidence="1 2">
    <name type="scientific">Candidatus Methanofastidiosum methylothiophilum</name>
    <dbReference type="NCBI Taxonomy" id="1705564"/>
    <lineage>
        <taxon>Archaea</taxon>
        <taxon>Methanobacteriati</taxon>
        <taxon>Methanobacteriota</taxon>
        <taxon>Stenosarchaea group</taxon>
        <taxon>Candidatus Methanofastidiosia</taxon>
        <taxon>Candidatus Methanofastidiosales</taxon>
        <taxon>Candidatus Methanofastidiosaceae</taxon>
        <taxon>Candidatus Methanofastidiosum</taxon>
    </lineage>
</organism>
<name>A0A150J616_9EURY</name>
<evidence type="ECO:0000313" key="2">
    <source>
        <dbReference type="Proteomes" id="UP000075398"/>
    </source>
</evidence>
<reference evidence="1 2" key="1">
    <citation type="journal article" date="2016" name="ISME J.">
        <title>Chasing the elusive Euryarchaeota class WSA2: genomes reveal a uniquely fastidious methyl-reducing methanogen.</title>
        <authorList>
            <person name="Nobu M.K."/>
            <person name="Narihiro T."/>
            <person name="Kuroda K."/>
            <person name="Mei R."/>
            <person name="Liu W.T."/>
        </authorList>
    </citation>
    <scope>NUCLEOTIDE SEQUENCE [LARGE SCALE GENOMIC DNA]</scope>
    <source>
        <strain evidence="1">U1lsi0528_Bin055</strain>
    </source>
</reference>
<proteinExistence type="predicted"/>
<dbReference type="EMBL" id="LNGC01000019">
    <property type="protein sequence ID" value="KYC52656.1"/>
    <property type="molecule type" value="Genomic_DNA"/>
</dbReference>
<comment type="caution">
    <text evidence="1">The sequence shown here is derived from an EMBL/GenBank/DDBJ whole genome shotgun (WGS) entry which is preliminary data.</text>
</comment>
<sequence>MESEKQLRCPYCDNTEFKHVDKHGAKECTVCHHHIRLNSLRGRMFDADYFLKFMKEKYERGRHA</sequence>
<protein>
    <submittedName>
        <fullName evidence="1">Uncharacterized protein</fullName>
    </submittedName>
</protein>
<dbReference type="Proteomes" id="UP000075398">
    <property type="component" value="Unassembled WGS sequence"/>
</dbReference>
<gene>
    <name evidence="1" type="ORF">AMQ22_00706</name>
</gene>
<accession>A0A150J616</accession>